<keyword evidence="1 2" id="KW-0694">RNA-binding</keyword>
<dbReference type="SUPFAM" id="SSF54928">
    <property type="entry name" value="RNA-binding domain, RBD"/>
    <property type="match status" value="1"/>
</dbReference>
<dbReference type="RefSeq" id="XP_025359324.1">
    <property type="nucleotide sequence ID" value="XM_025509965.1"/>
</dbReference>
<evidence type="ECO:0000313" key="6">
    <source>
        <dbReference type="Proteomes" id="UP000245884"/>
    </source>
</evidence>
<dbReference type="EMBL" id="KZ819679">
    <property type="protein sequence ID" value="PWN24712.1"/>
    <property type="molecule type" value="Genomic_DNA"/>
</dbReference>
<feature type="compositionally biased region" description="Low complexity" evidence="3">
    <location>
        <begin position="163"/>
        <end position="178"/>
    </location>
</feature>
<sequence>MPTPPSSASSTRLFVGNLHPSVSDYDLVQLFQPYGHLTKLDVVFHRSGPLRGKPKGFAFVEFSKREDSLRAKVELDGKPFKAGRTLSVNFANQVDEATGGGTGKAVRRRHDDDELRPTTLSLVKNARQVKGGADAKIAAMEAKLAALRQKKAGGGGEAEESSPKSSSSSALKRAPASAGLPVKPPPSSSSSTPPR</sequence>
<gene>
    <name evidence="5" type="ORF">BDZ90DRAFT_94088</name>
</gene>
<dbReference type="AlphaFoldDB" id="A0A316UHH3"/>
<dbReference type="Proteomes" id="UP000245884">
    <property type="component" value="Unassembled WGS sequence"/>
</dbReference>
<proteinExistence type="predicted"/>
<feature type="region of interest" description="Disordered" evidence="3">
    <location>
        <begin position="147"/>
        <end position="195"/>
    </location>
</feature>
<dbReference type="STRING" id="1569628.A0A316UHH3"/>
<protein>
    <submittedName>
        <fullName evidence="5">RNA-binding domain-containing protein</fullName>
    </submittedName>
</protein>
<name>A0A316UHH3_9BASI</name>
<evidence type="ECO:0000256" key="1">
    <source>
        <dbReference type="ARBA" id="ARBA00022884"/>
    </source>
</evidence>
<dbReference type="PROSITE" id="PS50102">
    <property type="entry name" value="RRM"/>
    <property type="match status" value="1"/>
</dbReference>
<dbReference type="PANTHER" id="PTHR48027">
    <property type="entry name" value="HETEROGENEOUS NUCLEAR RIBONUCLEOPROTEIN 87F-RELATED"/>
    <property type="match status" value="1"/>
</dbReference>
<dbReference type="InterPro" id="IPR052462">
    <property type="entry name" value="SLIRP/GR-RBP-like"/>
</dbReference>
<dbReference type="OrthoDB" id="6730379at2759"/>
<evidence type="ECO:0000313" key="5">
    <source>
        <dbReference type="EMBL" id="PWN24712.1"/>
    </source>
</evidence>
<accession>A0A316UHH3</accession>
<evidence type="ECO:0000256" key="2">
    <source>
        <dbReference type="PROSITE-ProRule" id="PRU00176"/>
    </source>
</evidence>
<organism evidence="5 6">
    <name type="scientific">Jaminaea rosea</name>
    <dbReference type="NCBI Taxonomy" id="1569628"/>
    <lineage>
        <taxon>Eukaryota</taxon>
        <taxon>Fungi</taxon>
        <taxon>Dikarya</taxon>
        <taxon>Basidiomycota</taxon>
        <taxon>Ustilaginomycotina</taxon>
        <taxon>Exobasidiomycetes</taxon>
        <taxon>Microstromatales</taxon>
        <taxon>Microstromatales incertae sedis</taxon>
        <taxon>Jaminaea</taxon>
    </lineage>
</organism>
<dbReference type="InterPro" id="IPR035979">
    <property type="entry name" value="RBD_domain_sf"/>
</dbReference>
<feature type="region of interest" description="Disordered" evidence="3">
    <location>
        <begin position="95"/>
        <end position="118"/>
    </location>
</feature>
<keyword evidence="6" id="KW-1185">Reference proteome</keyword>
<dbReference type="InterPro" id="IPR012677">
    <property type="entry name" value="Nucleotide-bd_a/b_plait_sf"/>
</dbReference>
<dbReference type="InterPro" id="IPR000504">
    <property type="entry name" value="RRM_dom"/>
</dbReference>
<dbReference type="Gene3D" id="3.30.70.330">
    <property type="match status" value="1"/>
</dbReference>
<dbReference type="SMART" id="SM00360">
    <property type="entry name" value="RRM"/>
    <property type="match status" value="1"/>
</dbReference>
<feature type="domain" description="RRM" evidence="4">
    <location>
        <begin position="11"/>
        <end position="93"/>
    </location>
</feature>
<dbReference type="GO" id="GO:0003723">
    <property type="term" value="F:RNA binding"/>
    <property type="evidence" value="ECO:0007669"/>
    <property type="project" value="UniProtKB-UniRule"/>
</dbReference>
<feature type="compositionally biased region" description="Pro residues" evidence="3">
    <location>
        <begin position="182"/>
        <end position="195"/>
    </location>
</feature>
<evidence type="ECO:0000259" key="4">
    <source>
        <dbReference type="PROSITE" id="PS50102"/>
    </source>
</evidence>
<dbReference type="GeneID" id="37031788"/>
<evidence type="ECO:0000256" key="3">
    <source>
        <dbReference type="SAM" id="MobiDB-lite"/>
    </source>
</evidence>
<dbReference type="Pfam" id="PF00076">
    <property type="entry name" value="RRM_1"/>
    <property type="match status" value="1"/>
</dbReference>
<reference evidence="5 6" key="1">
    <citation type="journal article" date="2018" name="Mol. Biol. Evol.">
        <title>Broad Genomic Sampling Reveals a Smut Pathogenic Ancestry of the Fungal Clade Ustilaginomycotina.</title>
        <authorList>
            <person name="Kijpornyongpan T."/>
            <person name="Mondo S.J."/>
            <person name="Barry K."/>
            <person name="Sandor L."/>
            <person name="Lee J."/>
            <person name="Lipzen A."/>
            <person name="Pangilinan J."/>
            <person name="LaButti K."/>
            <person name="Hainaut M."/>
            <person name="Henrissat B."/>
            <person name="Grigoriev I.V."/>
            <person name="Spatafora J.W."/>
            <person name="Aime M.C."/>
        </authorList>
    </citation>
    <scope>NUCLEOTIDE SEQUENCE [LARGE SCALE GENOMIC DNA]</scope>
    <source>
        <strain evidence="5 6">MCA 5214</strain>
    </source>
</reference>